<evidence type="ECO:0000256" key="3">
    <source>
        <dbReference type="ARBA" id="ARBA00022723"/>
    </source>
</evidence>
<dbReference type="PANTHER" id="PTHR10625">
    <property type="entry name" value="HISTONE DEACETYLASE HDAC1-RELATED"/>
    <property type="match status" value="1"/>
</dbReference>
<dbReference type="GO" id="GO:0004407">
    <property type="term" value="F:histone deacetylase activity"/>
    <property type="evidence" value="ECO:0007669"/>
    <property type="project" value="TreeGrafter"/>
</dbReference>
<dbReference type="AlphaFoldDB" id="A0A6C0AF13"/>
<protein>
    <recommendedName>
        <fullName evidence="6">Histone deacetylase domain-containing protein</fullName>
    </recommendedName>
</protein>
<evidence type="ECO:0000256" key="1">
    <source>
        <dbReference type="ARBA" id="ARBA00001947"/>
    </source>
</evidence>
<keyword evidence="5" id="KW-0862">Zinc</keyword>
<comment type="similarity">
    <text evidence="2">Belongs to the histone deacetylase family.</text>
</comment>
<name>A0A6C0AF13_9ZZZZ</name>
<reference evidence="7" key="1">
    <citation type="journal article" date="2020" name="Nature">
        <title>Giant virus diversity and host interactions through global metagenomics.</title>
        <authorList>
            <person name="Schulz F."/>
            <person name="Roux S."/>
            <person name="Paez-Espino D."/>
            <person name="Jungbluth S."/>
            <person name="Walsh D.A."/>
            <person name="Denef V.J."/>
            <person name="McMahon K.D."/>
            <person name="Konstantinidis K.T."/>
            <person name="Eloe-Fadrosh E.A."/>
            <person name="Kyrpides N.C."/>
            <person name="Woyke T."/>
        </authorList>
    </citation>
    <scope>NUCLEOTIDE SEQUENCE</scope>
    <source>
        <strain evidence="7">GVMAG-S-1021933-23</strain>
    </source>
</reference>
<dbReference type="Gene3D" id="3.40.800.20">
    <property type="entry name" value="Histone deacetylase domain"/>
    <property type="match status" value="1"/>
</dbReference>
<accession>A0A6C0AF13</accession>
<dbReference type="GO" id="GO:0040029">
    <property type="term" value="P:epigenetic regulation of gene expression"/>
    <property type="evidence" value="ECO:0007669"/>
    <property type="project" value="TreeGrafter"/>
</dbReference>
<evidence type="ECO:0000256" key="4">
    <source>
        <dbReference type="ARBA" id="ARBA00022801"/>
    </source>
</evidence>
<dbReference type="PANTHER" id="PTHR10625:SF17">
    <property type="entry name" value="HISTONE DEACETYLASE 8"/>
    <property type="match status" value="1"/>
</dbReference>
<dbReference type="SUPFAM" id="SSF52768">
    <property type="entry name" value="Arginase/deacetylase"/>
    <property type="match status" value="1"/>
</dbReference>
<keyword evidence="4" id="KW-0378">Hydrolase</keyword>
<dbReference type="GO" id="GO:0016787">
    <property type="term" value="F:hydrolase activity"/>
    <property type="evidence" value="ECO:0007669"/>
    <property type="project" value="UniProtKB-KW"/>
</dbReference>
<feature type="domain" description="Histone deacetylase" evidence="6">
    <location>
        <begin position="119"/>
        <end position="340"/>
    </location>
</feature>
<dbReference type="InterPro" id="IPR023801">
    <property type="entry name" value="His_deacetylse_dom"/>
</dbReference>
<evidence type="ECO:0000259" key="6">
    <source>
        <dbReference type="Pfam" id="PF00850"/>
    </source>
</evidence>
<proteinExistence type="inferred from homology"/>
<dbReference type="InterPro" id="IPR023696">
    <property type="entry name" value="Ureohydrolase_dom_sf"/>
</dbReference>
<dbReference type="GO" id="GO:0046872">
    <property type="term" value="F:metal ion binding"/>
    <property type="evidence" value="ECO:0007669"/>
    <property type="project" value="UniProtKB-KW"/>
</dbReference>
<dbReference type="InterPro" id="IPR037138">
    <property type="entry name" value="His_deacetylse_dom_sf"/>
</dbReference>
<evidence type="ECO:0000313" key="7">
    <source>
        <dbReference type="EMBL" id="QHS78348.1"/>
    </source>
</evidence>
<dbReference type="Pfam" id="PF00850">
    <property type="entry name" value="Hist_deacetyl"/>
    <property type="match status" value="1"/>
</dbReference>
<keyword evidence="3" id="KW-0479">Metal-binding</keyword>
<organism evidence="7">
    <name type="scientific">viral metagenome</name>
    <dbReference type="NCBI Taxonomy" id="1070528"/>
    <lineage>
        <taxon>unclassified sequences</taxon>
        <taxon>metagenomes</taxon>
        <taxon>organismal metagenomes</taxon>
    </lineage>
</organism>
<dbReference type="EMBL" id="MN740596">
    <property type="protein sequence ID" value="QHS78348.1"/>
    <property type="molecule type" value="Genomic_DNA"/>
</dbReference>
<comment type="cofactor">
    <cofactor evidence="1">
        <name>Zn(2+)</name>
        <dbReference type="ChEBI" id="CHEBI:29105"/>
    </cofactor>
</comment>
<sequence length="343" mass="39126">MFNNIVVLTHNILETEDVTTSNNKPQLRHKNIIGLLKENNIKINFFTDEIPIFDISSLNIIDKDMLEFFRNCYNSYEGTKDKAYVDEFVGIVPCNVLKGKILFDYSKMLSWKQVGIWCEDTVTPIKTDTFSQIMKSAYNSFRVDEFINEYNLIYILNSIPGHHASYNSYGGYCYINNASICAKKLLSVNLDGKKIEKIAILDLDHHAGNGTESIFLDDENVMAISIHANPLYDYPFYSGHTSKYNLTFDPDVTIEKYFKLLEDAMQLICDFDPQVLIIPFGTDTYKDDPEASESCKCCLDIPDYFKISKYIKSRFSGKVVVTQEGGYDMNSVGNIVVSFLSGF</sequence>
<evidence type="ECO:0000256" key="5">
    <source>
        <dbReference type="ARBA" id="ARBA00022833"/>
    </source>
</evidence>
<evidence type="ECO:0000256" key="2">
    <source>
        <dbReference type="ARBA" id="ARBA00005947"/>
    </source>
</evidence>